<sequence>MLEAITEAAVDSSEEVSEEAEDLRPLEPDDSVMNLLDIIDSDSAKTDTIGAGLDMRKTLASVIITEKVTAEPSVVINTLIGCLQLYYFLQCICQTEASAALEGYSVIALISTQQKVNIYNILQEIIQQDGELEEQGMRRLVAIASKEMREIPAMEGYIKAEVASDTLVALS</sequence>
<name>A0ABQ9VGG4_SAGOE</name>
<gene>
    <name evidence="2" type="primary">MROH2A_5</name>
    <name evidence="2" type="ORF">P7K49_013426</name>
</gene>
<evidence type="ECO:0000256" key="1">
    <source>
        <dbReference type="SAM" id="MobiDB-lite"/>
    </source>
</evidence>
<keyword evidence="3" id="KW-1185">Reference proteome</keyword>
<dbReference type="EMBL" id="JASSZA010000006">
    <property type="protein sequence ID" value="KAK2108261.1"/>
    <property type="molecule type" value="Genomic_DNA"/>
</dbReference>
<feature type="region of interest" description="Disordered" evidence="1">
    <location>
        <begin position="1"/>
        <end position="24"/>
    </location>
</feature>
<accession>A0ABQ9VGG4</accession>
<reference evidence="2 3" key="1">
    <citation type="submission" date="2023-05" db="EMBL/GenBank/DDBJ databases">
        <title>B98-5 Cell Line De Novo Hybrid Assembly: An Optical Mapping Approach.</title>
        <authorList>
            <person name="Kananen K."/>
            <person name="Auerbach J.A."/>
            <person name="Kautto E."/>
            <person name="Blachly J.S."/>
        </authorList>
    </citation>
    <scope>NUCLEOTIDE SEQUENCE [LARGE SCALE GENOMIC DNA]</scope>
    <source>
        <strain evidence="2">B95-8</strain>
        <tissue evidence="2">Cell line</tissue>
    </source>
</reference>
<dbReference type="Proteomes" id="UP001266305">
    <property type="component" value="Unassembled WGS sequence"/>
</dbReference>
<comment type="caution">
    <text evidence="2">The sequence shown here is derived from an EMBL/GenBank/DDBJ whole genome shotgun (WGS) entry which is preliminary data.</text>
</comment>
<feature type="compositionally biased region" description="Acidic residues" evidence="1">
    <location>
        <begin position="12"/>
        <end position="21"/>
    </location>
</feature>
<evidence type="ECO:0000313" key="2">
    <source>
        <dbReference type="EMBL" id="KAK2108261.1"/>
    </source>
</evidence>
<organism evidence="2 3">
    <name type="scientific">Saguinus oedipus</name>
    <name type="common">Cotton-top tamarin</name>
    <name type="synonym">Oedipomidas oedipus</name>
    <dbReference type="NCBI Taxonomy" id="9490"/>
    <lineage>
        <taxon>Eukaryota</taxon>
        <taxon>Metazoa</taxon>
        <taxon>Chordata</taxon>
        <taxon>Craniata</taxon>
        <taxon>Vertebrata</taxon>
        <taxon>Euteleostomi</taxon>
        <taxon>Mammalia</taxon>
        <taxon>Eutheria</taxon>
        <taxon>Euarchontoglires</taxon>
        <taxon>Primates</taxon>
        <taxon>Haplorrhini</taxon>
        <taxon>Platyrrhini</taxon>
        <taxon>Cebidae</taxon>
        <taxon>Callitrichinae</taxon>
        <taxon>Saguinus</taxon>
    </lineage>
</organism>
<protein>
    <submittedName>
        <fullName evidence="2">Maestro heat-like repeat-containing protein member 2A</fullName>
    </submittedName>
</protein>
<evidence type="ECO:0000313" key="3">
    <source>
        <dbReference type="Proteomes" id="UP001266305"/>
    </source>
</evidence>
<proteinExistence type="predicted"/>